<protein>
    <submittedName>
        <fullName evidence="2">Uncharacterized protein</fullName>
    </submittedName>
</protein>
<comment type="caution">
    <text evidence="2">The sequence shown here is derived from an EMBL/GenBank/DDBJ whole genome shotgun (WGS) entry which is preliminary data.</text>
</comment>
<evidence type="ECO:0000313" key="3">
    <source>
        <dbReference type="Proteomes" id="UP001497382"/>
    </source>
</evidence>
<keyword evidence="3" id="KW-1185">Reference proteome</keyword>
<reference evidence="2 3" key="1">
    <citation type="submission" date="2024-04" db="EMBL/GenBank/DDBJ databases">
        <authorList>
            <person name="Rising A."/>
            <person name="Reimegard J."/>
            <person name="Sonavane S."/>
            <person name="Akerstrom W."/>
            <person name="Nylinder S."/>
            <person name="Hedman E."/>
            <person name="Kallberg Y."/>
        </authorList>
    </citation>
    <scope>NUCLEOTIDE SEQUENCE [LARGE SCALE GENOMIC DNA]</scope>
</reference>
<sequence>MEHLLKMILIYTTLLFPSVCCNLREWSNMDLEDRDPPANTIEILTFLCYLIPAIILILIFLSCLFHRCLECILTKIAGTEDASIDFV</sequence>
<accession>A0AAV2AIJ9</accession>
<name>A0AAV2AIJ9_9ARAC</name>
<organism evidence="2 3">
    <name type="scientific">Larinioides sclopetarius</name>
    <dbReference type="NCBI Taxonomy" id="280406"/>
    <lineage>
        <taxon>Eukaryota</taxon>
        <taxon>Metazoa</taxon>
        <taxon>Ecdysozoa</taxon>
        <taxon>Arthropoda</taxon>
        <taxon>Chelicerata</taxon>
        <taxon>Arachnida</taxon>
        <taxon>Araneae</taxon>
        <taxon>Araneomorphae</taxon>
        <taxon>Entelegynae</taxon>
        <taxon>Araneoidea</taxon>
        <taxon>Araneidae</taxon>
        <taxon>Larinioides</taxon>
    </lineage>
</organism>
<dbReference type="AlphaFoldDB" id="A0AAV2AIJ9"/>
<feature type="transmembrane region" description="Helical" evidence="1">
    <location>
        <begin position="44"/>
        <end position="65"/>
    </location>
</feature>
<evidence type="ECO:0000256" key="1">
    <source>
        <dbReference type="SAM" id="Phobius"/>
    </source>
</evidence>
<gene>
    <name evidence="2" type="ORF">LARSCL_LOCUS12828</name>
</gene>
<keyword evidence="1" id="KW-0812">Transmembrane</keyword>
<proteinExistence type="predicted"/>
<evidence type="ECO:0000313" key="2">
    <source>
        <dbReference type="EMBL" id="CAL1283823.1"/>
    </source>
</evidence>
<keyword evidence="1" id="KW-1133">Transmembrane helix</keyword>
<dbReference type="Proteomes" id="UP001497382">
    <property type="component" value="Unassembled WGS sequence"/>
</dbReference>
<keyword evidence="1" id="KW-0472">Membrane</keyword>
<dbReference type="EMBL" id="CAXIEN010000172">
    <property type="protein sequence ID" value="CAL1283823.1"/>
    <property type="molecule type" value="Genomic_DNA"/>
</dbReference>